<protein>
    <submittedName>
        <fullName evidence="3">Uncharacterized protein</fullName>
    </submittedName>
</protein>
<keyword evidence="1" id="KW-0812">Transmembrane</keyword>
<dbReference type="Proteomes" id="UP000887564">
    <property type="component" value="Unplaced"/>
</dbReference>
<keyword evidence="2" id="KW-1185">Reference proteome</keyword>
<evidence type="ECO:0000256" key="1">
    <source>
        <dbReference type="SAM" id="Phobius"/>
    </source>
</evidence>
<sequence>MSRDILNAQEPKDRFRRDKYIGRVSDQLCVSIPDLGHRYQRSDAAMRRSLMCFLSVVLPNCVHSLVLSIAVMRLHTLGNKILSRVSEMFRAASKSGPIANMAKCTSNCGTQSARYHQ</sequence>
<dbReference type="WBParaSite" id="PEQ_0000536501-mRNA-1">
    <property type="protein sequence ID" value="PEQ_0000536501-mRNA-1"/>
    <property type="gene ID" value="PEQ_0000536501"/>
</dbReference>
<organism evidence="2 3">
    <name type="scientific">Parascaris equorum</name>
    <name type="common">Equine roundworm</name>
    <dbReference type="NCBI Taxonomy" id="6256"/>
    <lineage>
        <taxon>Eukaryota</taxon>
        <taxon>Metazoa</taxon>
        <taxon>Ecdysozoa</taxon>
        <taxon>Nematoda</taxon>
        <taxon>Chromadorea</taxon>
        <taxon>Rhabditida</taxon>
        <taxon>Spirurina</taxon>
        <taxon>Ascaridomorpha</taxon>
        <taxon>Ascaridoidea</taxon>
        <taxon>Ascarididae</taxon>
        <taxon>Parascaris</taxon>
    </lineage>
</organism>
<keyword evidence="1" id="KW-0472">Membrane</keyword>
<reference evidence="3" key="1">
    <citation type="submission" date="2022-11" db="UniProtKB">
        <authorList>
            <consortium name="WormBaseParasite"/>
        </authorList>
    </citation>
    <scope>IDENTIFICATION</scope>
</reference>
<keyword evidence="1" id="KW-1133">Transmembrane helix</keyword>
<feature type="transmembrane region" description="Helical" evidence="1">
    <location>
        <begin position="50"/>
        <end position="72"/>
    </location>
</feature>
<accession>A0A914RGC1</accession>
<name>A0A914RGC1_PAREQ</name>
<dbReference type="AlphaFoldDB" id="A0A914RGC1"/>
<proteinExistence type="predicted"/>
<evidence type="ECO:0000313" key="3">
    <source>
        <dbReference type="WBParaSite" id="PEQ_0000536501-mRNA-1"/>
    </source>
</evidence>
<evidence type="ECO:0000313" key="2">
    <source>
        <dbReference type="Proteomes" id="UP000887564"/>
    </source>
</evidence>